<proteinExistence type="predicted"/>
<name>A0A0B7JNP6_BIOOC</name>
<dbReference type="AlphaFoldDB" id="A0A0B7JNP6"/>
<reference evidence="1" key="1">
    <citation type="submission" date="2015-01" db="EMBL/GenBank/DDBJ databases">
        <authorList>
            <person name="Durling Mikael"/>
        </authorList>
    </citation>
    <scope>NUCLEOTIDE SEQUENCE</scope>
</reference>
<evidence type="ECO:0000313" key="1">
    <source>
        <dbReference type="EMBL" id="CEO46613.1"/>
    </source>
</evidence>
<organism evidence="1">
    <name type="scientific">Bionectria ochroleuca</name>
    <name type="common">Gliocladium roseum</name>
    <dbReference type="NCBI Taxonomy" id="29856"/>
    <lineage>
        <taxon>Eukaryota</taxon>
        <taxon>Fungi</taxon>
        <taxon>Dikarya</taxon>
        <taxon>Ascomycota</taxon>
        <taxon>Pezizomycotina</taxon>
        <taxon>Sordariomycetes</taxon>
        <taxon>Hypocreomycetidae</taxon>
        <taxon>Hypocreales</taxon>
        <taxon>Bionectriaceae</taxon>
        <taxon>Clonostachys</taxon>
    </lineage>
</organism>
<dbReference type="EMBL" id="CDPU01000005">
    <property type="protein sequence ID" value="CEO46613.1"/>
    <property type="molecule type" value="Genomic_DNA"/>
</dbReference>
<sequence>MGCLPVFSHPGVRPRGTKPLFKKNKYLQHLSTSPQPLSLRELLGKRSLISSIKWSLYDTKSRYACIIDVSAKSTPSPMRTISLLGATPPSPR</sequence>
<gene>
    <name evidence="1" type="ORF">BN869_000002668_1</name>
</gene>
<accession>A0A0B7JNP6</accession>
<protein>
    <submittedName>
        <fullName evidence="1">Uncharacterized protein</fullName>
    </submittedName>
</protein>